<gene>
    <name evidence="10" type="ORF">JCM15548_12547</name>
</gene>
<dbReference type="NCBIfam" id="TIGR01856">
    <property type="entry name" value="hisJ_fam"/>
    <property type="match status" value="1"/>
</dbReference>
<evidence type="ECO:0000256" key="7">
    <source>
        <dbReference type="ARBA" id="ARBA00049158"/>
    </source>
</evidence>
<evidence type="ECO:0000256" key="8">
    <source>
        <dbReference type="RuleBase" id="RU366003"/>
    </source>
</evidence>
<evidence type="ECO:0000259" key="9">
    <source>
        <dbReference type="Pfam" id="PF02811"/>
    </source>
</evidence>
<keyword evidence="4 8" id="KW-0028">Amino-acid biosynthesis</keyword>
<evidence type="ECO:0000256" key="2">
    <source>
        <dbReference type="ARBA" id="ARBA00009152"/>
    </source>
</evidence>
<dbReference type="CDD" id="cd12110">
    <property type="entry name" value="PHP_HisPPase_Hisj_like"/>
    <property type="match status" value="1"/>
</dbReference>
<comment type="caution">
    <text evidence="10">The sequence shown here is derived from an EMBL/GenBank/DDBJ whole genome shotgun (WGS) entry which is preliminary data.</text>
</comment>
<dbReference type="Gene3D" id="3.20.20.140">
    <property type="entry name" value="Metal-dependent hydrolases"/>
    <property type="match status" value="1"/>
</dbReference>
<comment type="catalytic activity">
    <reaction evidence="7 8">
        <text>L-histidinol phosphate + H2O = L-histidinol + phosphate</text>
        <dbReference type="Rhea" id="RHEA:14465"/>
        <dbReference type="ChEBI" id="CHEBI:15377"/>
        <dbReference type="ChEBI" id="CHEBI:43474"/>
        <dbReference type="ChEBI" id="CHEBI:57699"/>
        <dbReference type="ChEBI" id="CHEBI:57980"/>
        <dbReference type="EC" id="3.1.3.15"/>
    </reaction>
</comment>
<dbReference type="STRING" id="1236989.JCM15548_12547"/>
<dbReference type="InterPro" id="IPR010140">
    <property type="entry name" value="Histidinol_P_phosphatase_HisJ"/>
</dbReference>
<dbReference type="Pfam" id="PF02811">
    <property type="entry name" value="PHP"/>
    <property type="match status" value="1"/>
</dbReference>
<dbReference type="GO" id="GO:0005737">
    <property type="term" value="C:cytoplasm"/>
    <property type="evidence" value="ECO:0007669"/>
    <property type="project" value="TreeGrafter"/>
</dbReference>
<dbReference type="EC" id="3.1.3.15" evidence="3 8"/>
<evidence type="ECO:0000256" key="6">
    <source>
        <dbReference type="ARBA" id="ARBA00023102"/>
    </source>
</evidence>
<name>A0A0E9LXH8_9BACT</name>
<evidence type="ECO:0000313" key="10">
    <source>
        <dbReference type="EMBL" id="GAO30287.1"/>
    </source>
</evidence>
<dbReference type="OrthoDB" id="9775255at2"/>
<dbReference type="UniPathway" id="UPA00031">
    <property type="reaction ID" value="UER00013"/>
</dbReference>
<organism evidence="10 11">
    <name type="scientific">Geofilum rubicundum JCM 15548</name>
    <dbReference type="NCBI Taxonomy" id="1236989"/>
    <lineage>
        <taxon>Bacteria</taxon>
        <taxon>Pseudomonadati</taxon>
        <taxon>Bacteroidota</taxon>
        <taxon>Bacteroidia</taxon>
        <taxon>Marinilabiliales</taxon>
        <taxon>Marinilabiliaceae</taxon>
        <taxon>Geofilum</taxon>
    </lineage>
</organism>
<evidence type="ECO:0000313" key="11">
    <source>
        <dbReference type="Proteomes" id="UP000032900"/>
    </source>
</evidence>
<evidence type="ECO:0000256" key="3">
    <source>
        <dbReference type="ARBA" id="ARBA00013085"/>
    </source>
</evidence>
<sequence length="286" mass="32864">MSWSNYHGHCYYCDGKEVPEAYVKEALKQQMRVIGFSCHAPLPFETGWTMPADKLDDYLTEIDQVTRNAPQGLTVLKSLEVDFIPGIMGPNHPDIQALGLDYVVGSVHYVDRLPNGNHWSIDNSNSEFAEGIQEIFKGDVQLAIQRYFELQRQMLMEGSPDILGHCDKIRMHNLVHPHFSETDEWYIREVHDLLKLAAEKQVVVEINTKYFTRKGIFFPSQDHFKYMFDNGVRVTINSDAHRPEALLSGFAEVAELLLKAGFTHLWEWDGDQFSPHSFSEEGINWS</sequence>
<dbReference type="InterPro" id="IPR016195">
    <property type="entry name" value="Pol/histidinol_Pase-like"/>
</dbReference>
<dbReference type="AlphaFoldDB" id="A0A0E9LXH8"/>
<dbReference type="PANTHER" id="PTHR21039:SF0">
    <property type="entry name" value="HISTIDINOL-PHOSPHATASE"/>
    <property type="match status" value="1"/>
</dbReference>
<keyword evidence="11" id="KW-1185">Reference proteome</keyword>
<protein>
    <recommendedName>
        <fullName evidence="3 8">Histidinol-phosphatase</fullName>
        <shortName evidence="8">HolPase</shortName>
        <ecNumber evidence="3 8">3.1.3.15</ecNumber>
    </recommendedName>
</protein>
<dbReference type="EMBL" id="BAZW01000021">
    <property type="protein sequence ID" value="GAO30287.1"/>
    <property type="molecule type" value="Genomic_DNA"/>
</dbReference>
<comment type="pathway">
    <text evidence="1 8">Amino-acid biosynthesis; L-histidine biosynthesis; L-histidine from 5-phospho-alpha-D-ribose 1-diphosphate: step 8/9.</text>
</comment>
<dbReference type="RefSeq" id="WP_062125134.1">
    <property type="nucleotide sequence ID" value="NZ_BAZW01000021.1"/>
</dbReference>
<dbReference type="GO" id="GO:0004401">
    <property type="term" value="F:histidinol-phosphatase activity"/>
    <property type="evidence" value="ECO:0007669"/>
    <property type="project" value="UniProtKB-UniRule"/>
</dbReference>
<comment type="similarity">
    <text evidence="2 8">Belongs to the PHP hydrolase family. HisK subfamily.</text>
</comment>
<dbReference type="InterPro" id="IPR004013">
    <property type="entry name" value="PHP_dom"/>
</dbReference>
<proteinExistence type="inferred from homology"/>
<evidence type="ECO:0000256" key="1">
    <source>
        <dbReference type="ARBA" id="ARBA00004970"/>
    </source>
</evidence>
<reference evidence="10 11" key="1">
    <citation type="journal article" date="2015" name="Microbes Environ.">
        <title>Distribution and evolution of nitrogen fixation genes in the phylum bacteroidetes.</title>
        <authorList>
            <person name="Inoue J."/>
            <person name="Oshima K."/>
            <person name="Suda W."/>
            <person name="Sakamoto M."/>
            <person name="Iino T."/>
            <person name="Noda S."/>
            <person name="Hongoh Y."/>
            <person name="Hattori M."/>
            <person name="Ohkuma M."/>
        </authorList>
    </citation>
    <scope>NUCLEOTIDE SEQUENCE [LARGE SCALE GENOMIC DNA]</scope>
    <source>
        <strain evidence="10">JCM 15548</strain>
    </source>
</reference>
<accession>A0A0E9LXH8</accession>
<keyword evidence="5 8" id="KW-0378">Hydrolase</keyword>
<dbReference type="PANTHER" id="PTHR21039">
    <property type="entry name" value="HISTIDINOL PHOSPHATASE-RELATED"/>
    <property type="match status" value="1"/>
</dbReference>
<dbReference type="SUPFAM" id="SSF89550">
    <property type="entry name" value="PHP domain-like"/>
    <property type="match status" value="1"/>
</dbReference>
<dbReference type="Proteomes" id="UP000032900">
    <property type="component" value="Unassembled WGS sequence"/>
</dbReference>
<keyword evidence="6 8" id="KW-0368">Histidine biosynthesis</keyword>
<feature type="domain" description="PHP" evidence="9">
    <location>
        <begin position="6"/>
        <end position="208"/>
    </location>
</feature>
<evidence type="ECO:0000256" key="5">
    <source>
        <dbReference type="ARBA" id="ARBA00022801"/>
    </source>
</evidence>
<evidence type="ECO:0000256" key="4">
    <source>
        <dbReference type="ARBA" id="ARBA00022605"/>
    </source>
</evidence>
<dbReference type="GO" id="GO:0000105">
    <property type="term" value="P:L-histidine biosynthetic process"/>
    <property type="evidence" value="ECO:0007669"/>
    <property type="project" value="UniProtKB-UniRule"/>
</dbReference>